<dbReference type="Pfam" id="PF04357">
    <property type="entry name" value="TamB"/>
    <property type="match status" value="1"/>
</dbReference>
<evidence type="ECO:0000313" key="8">
    <source>
        <dbReference type="Proteomes" id="UP000837932"/>
    </source>
</evidence>
<proteinExistence type="predicted"/>
<dbReference type="InterPro" id="IPR007452">
    <property type="entry name" value="TamB_C"/>
</dbReference>
<dbReference type="Pfam" id="PF05359">
    <property type="entry name" value="DUF748"/>
    <property type="match status" value="1"/>
</dbReference>
<accession>A0ABN8EYB2</accession>
<keyword evidence="3 5" id="KW-1133">Transmembrane helix</keyword>
<evidence type="ECO:0000259" key="6">
    <source>
        <dbReference type="Pfam" id="PF04357"/>
    </source>
</evidence>
<dbReference type="InterPro" id="IPR008023">
    <property type="entry name" value="DUF748"/>
</dbReference>
<evidence type="ECO:0000256" key="4">
    <source>
        <dbReference type="ARBA" id="ARBA00023136"/>
    </source>
</evidence>
<evidence type="ECO:0000256" key="3">
    <source>
        <dbReference type="ARBA" id="ARBA00022989"/>
    </source>
</evidence>
<feature type="domain" description="Translocation and assembly module TamB C-terminal" evidence="6">
    <location>
        <begin position="1174"/>
        <end position="1599"/>
    </location>
</feature>
<comment type="subcellular location">
    <subcellularLocation>
        <location evidence="1">Membrane</location>
        <topology evidence="1">Single-pass membrane protein</topology>
    </subcellularLocation>
</comment>
<evidence type="ECO:0000256" key="2">
    <source>
        <dbReference type="ARBA" id="ARBA00022692"/>
    </source>
</evidence>
<keyword evidence="4 5" id="KW-0472">Membrane</keyword>
<gene>
    <name evidence="7" type="ORF">EMA8858_03678</name>
</gene>
<reference evidence="7" key="1">
    <citation type="submission" date="2021-12" db="EMBL/GenBank/DDBJ databases">
        <authorList>
            <person name="Rodrigo-Torres L."/>
            <person name="Arahal R. D."/>
            <person name="Lucena T."/>
        </authorList>
    </citation>
    <scope>NUCLEOTIDE SEQUENCE</scope>
    <source>
        <strain evidence="7">CECT 8858</strain>
    </source>
</reference>
<dbReference type="RefSeq" id="WP_238808299.1">
    <property type="nucleotide sequence ID" value="NZ_CAKLPY010000004.1"/>
</dbReference>
<name>A0ABN8EYB2_9BACT</name>
<dbReference type="EMBL" id="CAKLPY010000004">
    <property type="protein sequence ID" value="CAH0997544.1"/>
    <property type="molecule type" value="Genomic_DNA"/>
</dbReference>
<dbReference type="PANTHER" id="PTHR36985">
    <property type="entry name" value="TRANSLOCATION AND ASSEMBLY MODULE SUBUNIT TAMB"/>
    <property type="match status" value="1"/>
</dbReference>
<organism evidence="7 8">
    <name type="scientific">Emticicia aquatica</name>
    <dbReference type="NCBI Taxonomy" id="1681835"/>
    <lineage>
        <taxon>Bacteria</taxon>
        <taxon>Pseudomonadati</taxon>
        <taxon>Bacteroidota</taxon>
        <taxon>Cytophagia</taxon>
        <taxon>Cytophagales</taxon>
        <taxon>Leadbetterellaceae</taxon>
        <taxon>Emticicia</taxon>
    </lineage>
</organism>
<keyword evidence="8" id="KW-1185">Reference proteome</keyword>
<dbReference type="Proteomes" id="UP000837932">
    <property type="component" value="Unassembled WGS sequence"/>
</dbReference>
<sequence length="1632" mass="182214">MKRFLRIIVWLLIGISFLVGGLFIYLQSPTGQDFLTKEVVSYLRKKLHTKIEIEKVRFDIPDWISFENIYIQDLQKDTLIAGKRLYLDIDMMALLQNKVVINQVELENIRLKVNRTLPDTVFNFNFILKAFDSGNSTPSNAKPFEIGLKNIKLKNISISYKDAVLGTDADANFGDLTTSFDKFNLEKSQYRFADINGNNGNFILKLYQPLLASKSKDSAKTTTDSLDFNFKSLSLTKMNWLFESETDGIKNGGKLGKLEAEGDKFYFVNQQIKLKKISLENSETFVAFAKKNQIKPSVTAKSTPNNWLINIDKTQLKNNAIRYDDFNGNIQPKGFDASHINIKKLGFDLNNLIFSPKQISGQLKNTTFNEKSGLDIKNISTNFNYTDKQLSLKKLLVKTPNTILQDELSMQYNSVEDFTKNLGNVRVKLNLKKSQLAVNDLFILVPSLAENPTFKGKENEIIKADGILSGKVNNLLVEKLVIDGFGEAHLQVKGRIVGLPNTDKLGVDMEIGQLSLTKKDILRVAGDSLIPKNIELPEHLSLEGSIKGKLQDLIIDASVDSDFGGGAFKGTLKNITADKNQTYDGRITLQQFDLGKLTKQPETVGKLTLDATIKGSGFDQKTMNADVVGIAQKAEIQGYEYNNLALNGSIKNQIADFKASVNDENAKVKINTRVNLAEEFPTIEAKVMIDELDLQKLKLYTENLSLKGNIELNMVSTNPENPVGNILINNAILKKDGRTIPLENVYLDIKNTNNVRDITLKSPFLNAQIDGKFIYTQLSDILLTEINKYFALPSIPYKTIITPYDVKITAKLNNHPFIQTFVAGITKLDTIHLSAQINNLKDTTLQATLFVPYLEYDTSSVSNAQFKIFGANNKASYQTTIAQILYDDYKFRGISLGGEVVNNVLSMMLFAKDSLNVNRYGFAGNLRSIGDKFRLNFSKKGTLIDYQTWLSDSTGFLEYSPKGIYINNFSLAQDRQRVRINSKSFEPNSPLNIQIDSLNIKPFVTLSTQDSTLAGGTLNGTFQLRDFMNTPEFTGDLAIKNFIFTQIPIGNLSLNAANETNDKIKVLATILGNNNDIRLDGNYFLKQKKPLDFKININKIGAKTIEAFSFGELKNARGSLNGELYLKGEPNKPIIDGDIKFDTVSFSLAQLGSTYRIQNQHFNFKNSIIAFNKFTIADTLGQNLYVNGNLYLQNIPDYSYKLNIDTKNFMVLNGSRKDNDFFYGKGFVDANLNVQGIGTKPAIDGIVKVKEGSDITVLLPDREIDKAETDGIVEFVNLKNPNIDNIVLTDSTQLATPFDFVEEVSLNIEVDNKSQLTIIVDELNGDNIKVKGNAQLNTGITPSGQPYVLGLYELSSGNYDLSFQFLKKQFAIEKGSSLLWTGDPMQAQVDITAVYKINAEIPKLENLGKVPLEVLLKMSGNLSNPTIDFDIRVDAKAPSDITEAIKNNGYLTETKQNQVEMNKQVFALLMLNKFLGEQSSDFFSGINPEAIARQSVSKLLTDQLNLLAGDLIKGIKLDFNLNSTTLSTDAGNKAKTDLNVGLSKAFLNDRLKIAVGRNFQLENTTGSAATSTEIVDNISLNYNLSKDGRYLFSAYRKNQYQAILDGFVVETGVAFTITLDYEYFKELFEKKK</sequence>
<dbReference type="PANTHER" id="PTHR36985:SF1">
    <property type="entry name" value="TRANSLOCATION AND ASSEMBLY MODULE SUBUNIT TAMB"/>
    <property type="match status" value="1"/>
</dbReference>
<evidence type="ECO:0000313" key="7">
    <source>
        <dbReference type="EMBL" id="CAH0997544.1"/>
    </source>
</evidence>
<comment type="caution">
    <text evidence="7">The sequence shown here is derived from an EMBL/GenBank/DDBJ whole genome shotgun (WGS) entry which is preliminary data.</text>
</comment>
<evidence type="ECO:0000256" key="1">
    <source>
        <dbReference type="ARBA" id="ARBA00004167"/>
    </source>
</evidence>
<feature type="transmembrane region" description="Helical" evidence="5">
    <location>
        <begin position="7"/>
        <end position="26"/>
    </location>
</feature>
<keyword evidence="2 5" id="KW-0812">Transmembrane</keyword>
<evidence type="ECO:0000256" key="5">
    <source>
        <dbReference type="SAM" id="Phobius"/>
    </source>
</evidence>
<protein>
    <recommendedName>
        <fullName evidence="6">Translocation and assembly module TamB C-terminal domain-containing protein</fullName>
    </recommendedName>
</protein>